<comment type="caution">
    <text evidence="5">The sequence shown here is derived from an EMBL/GenBank/DDBJ whole genome shotgun (WGS) entry which is preliminary data.</text>
</comment>
<evidence type="ECO:0000256" key="1">
    <source>
        <dbReference type="ARBA" id="ARBA00022723"/>
    </source>
</evidence>
<feature type="region of interest" description="Disordered" evidence="3">
    <location>
        <begin position="367"/>
        <end position="400"/>
    </location>
</feature>
<evidence type="ECO:0000256" key="3">
    <source>
        <dbReference type="SAM" id="MobiDB-lite"/>
    </source>
</evidence>
<sequence>MTRARVRPGPAIVHSGIGAIDELPELLHRDGITRVLRVHGARAHRAAAPFLPHLNAIEIIDAGFTSECSPAEITRLREVATSRGAEAVLGVGGGKVLDTAKAVGHPLALPVYLAPTLVSTCSGWSAVSVYYDEEHRHLGHEIWETPTRGLLLDPRIVFDSPVALFVSGIADTIAKHVETRAAFDRADAADTLTAFGGLAAARCGELVSRHGIVAVDDMRRGVRSDAWTMLAEACVITAGLVGALGAEAGSATAAHPIGDALSAFAQTRDLLHGVKVAYGILVQLAYERRWEEIDRMNELYAALGLPRSLADLGLSAEDPVTLGTIAEIATGAHSSVHLLDPSPSAAELIATLHALEDRQSRLDSVVLAHHPSPPLKGTSPWPKSKASPSTTPRSSRPTSA</sequence>
<dbReference type="SUPFAM" id="SSF56796">
    <property type="entry name" value="Dehydroquinate synthase-like"/>
    <property type="match status" value="1"/>
</dbReference>
<protein>
    <submittedName>
        <fullName evidence="5">Iron-containing alcohol dehydrogenase family protein</fullName>
    </submittedName>
</protein>
<evidence type="ECO:0000313" key="6">
    <source>
        <dbReference type="Proteomes" id="UP001300096"/>
    </source>
</evidence>
<reference evidence="5 6" key="1">
    <citation type="submission" date="2021-06" db="EMBL/GenBank/DDBJ databases">
        <title>Genome-based taxonomic framework of Microbacterium strains isolated from marine environment, the description of four new species and reclassification of four preexisting species.</title>
        <authorList>
            <person name="Lee S.D."/>
            <person name="Kim S.-M."/>
            <person name="Byeon Y.-S."/>
            <person name="Yang H.L."/>
            <person name="Kim I.S."/>
        </authorList>
    </citation>
    <scope>NUCLEOTIDE SEQUENCE [LARGE SCALE GENOMIC DNA]</scope>
    <source>
        <strain evidence="5 6">SSW1-49</strain>
    </source>
</reference>
<keyword evidence="2" id="KW-0560">Oxidoreductase</keyword>
<dbReference type="Gene3D" id="1.20.1090.10">
    <property type="entry name" value="Dehydroquinate synthase-like - alpha domain"/>
    <property type="match status" value="1"/>
</dbReference>
<dbReference type="PANTHER" id="PTHR43616:SF3">
    <property type="entry name" value="HYDROXYCARBOXYLATE DEHYDROGENASE A"/>
    <property type="match status" value="1"/>
</dbReference>
<evidence type="ECO:0000313" key="5">
    <source>
        <dbReference type="EMBL" id="MCK2036193.1"/>
    </source>
</evidence>
<keyword evidence="1" id="KW-0479">Metal-binding</keyword>
<organism evidence="5 6">
    <name type="scientific">Microbacterium croceum</name>
    <dbReference type="NCBI Taxonomy" id="2851645"/>
    <lineage>
        <taxon>Bacteria</taxon>
        <taxon>Bacillati</taxon>
        <taxon>Actinomycetota</taxon>
        <taxon>Actinomycetes</taxon>
        <taxon>Micrococcales</taxon>
        <taxon>Microbacteriaceae</taxon>
        <taxon>Microbacterium</taxon>
    </lineage>
</organism>
<dbReference type="PIRSF" id="PIRSF000112">
    <property type="entry name" value="Glycerol_dehydrogenase"/>
    <property type="match status" value="1"/>
</dbReference>
<proteinExistence type="predicted"/>
<evidence type="ECO:0000259" key="4">
    <source>
        <dbReference type="Pfam" id="PF00465"/>
    </source>
</evidence>
<dbReference type="Proteomes" id="UP001300096">
    <property type="component" value="Unassembled WGS sequence"/>
</dbReference>
<feature type="domain" description="Alcohol dehydrogenase iron-type/glycerol dehydrogenase GldA" evidence="4">
    <location>
        <begin position="10"/>
        <end position="136"/>
    </location>
</feature>
<dbReference type="CDD" id="cd08172">
    <property type="entry name" value="GlyDH-like"/>
    <property type="match status" value="1"/>
</dbReference>
<dbReference type="RefSeq" id="WP_247629573.1">
    <property type="nucleotide sequence ID" value="NZ_JAHWXN010000001.1"/>
</dbReference>
<keyword evidence="6" id="KW-1185">Reference proteome</keyword>
<dbReference type="Pfam" id="PF00465">
    <property type="entry name" value="Fe-ADH"/>
    <property type="match status" value="1"/>
</dbReference>
<dbReference type="InterPro" id="IPR016205">
    <property type="entry name" value="Glycerol_DH"/>
</dbReference>
<dbReference type="Gene3D" id="3.40.50.1970">
    <property type="match status" value="1"/>
</dbReference>
<dbReference type="EMBL" id="JAHWXN010000001">
    <property type="protein sequence ID" value="MCK2036193.1"/>
    <property type="molecule type" value="Genomic_DNA"/>
</dbReference>
<accession>A0ABT0FDQ6</accession>
<gene>
    <name evidence="5" type="ORF">KZC51_08590</name>
</gene>
<dbReference type="InterPro" id="IPR001670">
    <property type="entry name" value="ADH_Fe/GldA"/>
</dbReference>
<evidence type="ECO:0000256" key="2">
    <source>
        <dbReference type="ARBA" id="ARBA00023002"/>
    </source>
</evidence>
<name>A0ABT0FDQ6_9MICO</name>
<feature type="compositionally biased region" description="Low complexity" evidence="3">
    <location>
        <begin position="378"/>
        <end position="400"/>
    </location>
</feature>
<dbReference type="PANTHER" id="PTHR43616">
    <property type="entry name" value="GLYCEROL DEHYDROGENASE"/>
    <property type="match status" value="1"/>
</dbReference>